<evidence type="ECO:0000256" key="1">
    <source>
        <dbReference type="ARBA" id="ARBA00010541"/>
    </source>
</evidence>
<reference evidence="5 6" key="1">
    <citation type="journal article" date="2016" name="Nat. Commun.">
        <title>Thousands of microbial genomes shed light on interconnected biogeochemical processes in an aquifer system.</title>
        <authorList>
            <person name="Anantharaman K."/>
            <person name="Brown C.T."/>
            <person name="Hug L.A."/>
            <person name="Sharon I."/>
            <person name="Castelle C.J."/>
            <person name="Probst A.J."/>
            <person name="Thomas B.C."/>
            <person name="Singh A."/>
            <person name="Wilkins M.J."/>
            <person name="Karaoz U."/>
            <person name="Brodie E.L."/>
            <person name="Williams K.H."/>
            <person name="Hubbard S.S."/>
            <person name="Banfield J.F."/>
        </authorList>
    </citation>
    <scope>NUCLEOTIDE SEQUENCE [LARGE SCALE GENOMIC DNA]</scope>
</reference>
<dbReference type="EMBL" id="MGIJ01000026">
    <property type="protein sequence ID" value="OGM87401.1"/>
    <property type="molecule type" value="Genomic_DNA"/>
</dbReference>
<dbReference type="PROSITE" id="PS50106">
    <property type="entry name" value="PDZ"/>
    <property type="match status" value="1"/>
</dbReference>
<dbReference type="AlphaFoldDB" id="A0A1F8DFK4"/>
<sequence>MKKVSIRKLVIGGAIFLVILAATFGGAIADRIFGFKPLDVLFPRIGGMNLNQKVLTEESVVVDVAERVSPSVVTVSIQTPARRVFEFNPFGGFSSRIQGGQPQDIGTGFIVASDGLIVTNKHVVSETGATYKVITKDNKEYPVREISRDPNNDIAILKINPSAGSGLRPVELGDSSGLRVGQFVIAIGTALGEFRHTVTTGVISGLGRGIDAGNPLEGYVERLDDVIQTDAAINPGNSGGPLLNSAGQVIGINVAVASGAQNVGFAIPVNTVKSALDQFKASGGKFSAKAYLGVQYQMVDMQTAVMNKIPQGVFVVDVISGSPADSAGVKLNDIITKIDGQEISDNPPSGGGGLAEIISKRKPGDKIELEIWRNDETLKLSVTLSEFTE</sequence>
<dbReference type="PRINTS" id="PR00834">
    <property type="entry name" value="PROTEASES2C"/>
</dbReference>
<dbReference type="GO" id="GO:0006508">
    <property type="term" value="P:proteolysis"/>
    <property type="evidence" value="ECO:0007669"/>
    <property type="project" value="UniProtKB-KW"/>
</dbReference>
<dbReference type="SUPFAM" id="SSF50156">
    <property type="entry name" value="PDZ domain-like"/>
    <property type="match status" value="1"/>
</dbReference>
<dbReference type="Gene3D" id="2.40.10.10">
    <property type="entry name" value="Trypsin-like serine proteases"/>
    <property type="match status" value="2"/>
</dbReference>
<dbReference type="SUPFAM" id="SSF50494">
    <property type="entry name" value="Trypsin-like serine proteases"/>
    <property type="match status" value="1"/>
</dbReference>
<dbReference type="InterPro" id="IPR051201">
    <property type="entry name" value="Chloro_Bact_Ser_Proteases"/>
</dbReference>
<dbReference type="InterPro" id="IPR043504">
    <property type="entry name" value="Peptidase_S1_PA_chymotrypsin"/>
</dbReference>
<protein>
    <recommendedName>
        <fullName evidence="4">PDZ domain-containing protein</fullName>
    </recommendedName>
</protein>
<evidence type="ECO:0000313" key="5">
    <source>
        <dbReference type="EMBL" id="OGM87401.1"/>
    </source>
</evidence>
<feature type="domain" description="PDZ" evidence="4">
    <location>
        <begin position="275"/>
        <end position="345"/>
    </location>
</feature>
<evidence type="ECO:0000313" key="6">
    <source>
        <dbReference type="Proteomes" id="UP000178803"/>
    </source>
</evidence>
<comment type="caution">
    <text evidence="5">The sequence shown here is derived from an EMBL/GenBank/DDBJ whole genome shotgun (WGS) entry which is preliminary data.</text>
</comment>
<dbReference type="Pfam" id="PF13180">
    <property type="entry name" value="PDZ_2"/>
    <property type="match status" value="1"/>
</dbReference>
<keyword evidence="3" id="KW-0378">Hydrolase</keyword>
<evidence type="ECO:0000256" key="3">
    <source>
        <dbReference type="ARBA" id="ARBA00022801"/>
    </source>
</evidence>
<dbReference type="InterPro" id="IPR036034">
    <property type="entry name" value="PDZ_sf"/>
</dbReference>
<dbReference type="InterPro" id="IPR001940">
    <property type="entry name" value="Peptidase_S1C"/>
</dbReference>
<evidence type="ECO:0000259" key="4">
    <source>
        <dbReference type="PROSITE" id="PS50106"/>
    </source>
</evidence>
<dbReference type="PANTHER" id="PTHR43343:SF3">
    <property type="entry name" value="PROTEASE DO-LIKE 8, CHLOROPLASTIC"/>
    <property type="match status" value="1"/>
</dbReference>
<dbReference type="InterPro" id="IPR009003">
    <property type="entry name" value="Peptidase_S1_PA"/>
</dbReference>
<accession>A0A1F8DFK4</accession>
<evidence type="ECO:0000256" key="2">
    <source>
        <dbReference type="ARBA" id="ARBA00022670"/>
    </source>
</evidence>
<organism evidence="5 6">
    <name type="scientific">Candidatus Woesebacteria bacterium RIFOXYD1_FULL_40_21</name>
    <dbReference type="NCBI Taxonomy" id="1802549"/>
    <lineage>
        <taxon>Bacteria</taxon>
        <taxon>Candidatus Woeseibacteriota</taxon>
    </lineage>
</organism>
<dbReference type="InterPro" id="IPR001478">
    <property type="entry name" value="PDZ"/>
</dbReference>
<dbReference type="Proteomes" id="UP000178803">
    <property type="component" value="Unassembled WGS sequence"/>
</dbReference>
<dbReference type="Gene3D" id="2.30.42.10">
    <property type="match status" value="1"/>
</dbReference>
<keyword evidence="2" id="KW-0645">Protease</keyword>
<name>A0A1F8DFK4_9BACT</name>
<comment type="similarity">
    <text evidence="1">Belongs to the peptidase S1C family.</text>
</comment>
<proteinExistence type="inferred from homology"/>
<dbReference type="GO" id="GO:0004252">
    <property type="term" value="F:serine-type endopeptidase activity"/>
    <property type="evidence" value="ECO:0007669"/>
    <property type="project" value="InterPro"/>
</dbReference>
<gene>
    <name evidence="5" type="ORF">A2614_00255</name>
</gene>
<dbReference type="Pfam" id="PF13365">
    <property type="entry name" value="Trypsin_2"/>
    <property type="match status" value="1"/>
</dbReference>
<dbReference type="PANTHER" id="PTHR43343">
    <property type="entry name" value="PEPTIDASE S12"/>
    <property type="match status" value="1"/>
</dbReference>
<dbReference type="SMART" id="SM00228">
    <property type="entry name" value="PDZ"/>
    <property type="match status" value="1"/>
</dbReference>